<dbReference type="Proteomes" id="UP000827986">
    <property type="component" value="Unassembled WGS sequence"/>
</dbReference>
<proteinExistence type="predicted"/>
<comment type="caution">
    <text evidence="1">The sequence shown here is derived from an EMBL/GenBank/DDBJ whole genome shotgun (WGS) entry which is preliminary data.</text>
</comment>
<evidence type="ECO:0000313" key="1">
    <source>
        <dbReference type="EMBL" id="KAH1177221.1"/>
    </source>
</evidence>
<evidence type="ECO:0000313" key="2">
    <source>
        <dbReference type="Proteomes" id="UP000827986"/>
    </source>
</evidence>
<dbReference type="AlphaFoldDB" id="A0A9D3XCR6"/>
<gene>
    <name evidence="1" type="ORF">KIL84_010923</name>
</gene>
<name>A0A9D3XCR6_9SAUR</name>
<protein>
    <submittedName>
        <fullName evidence="1">Uncharacterized protein</fullName>
    </submittedName>
</protein>
<organism evidence="1 2">
    <name type="scientific">Mauremys mutica</name>
    <name type="common">yellowpond turtle</name>
    <dbReference type="NCBI Taxonomy" id="74926"/>
    <lineage>
        <taxon>Eukaryota</taxon>
        <taxon>Metazoa</taxon>
        <taxon>Chordata</taxon>
        <taxon>Craniata</taxon>
        <taxon>Vertebrata</taxon>
        <taxon>Euteleostomi</taxon>
        <taxon>Archelosauria</taxon>
        <taxon>Testudinata</taxon>
        <taxon>Testudines</taxon>
        <taxon>Cryptodira</taxon>
        <taxon>Durocryptodira</taxon>
        <taxon>Testudinoidea</taxon>
        <taxon>Geoemydidae</taxon>
        <taxon>Geoemydinae</taxon>
        <taxon>Mauremys</taxon>
    </lineage>
</organism>
<dbReference type="EMBL" id="JAHDVG010000474">
    <property type="protein sequence ID" value="KAH1177221.1"/>
    <property type="molecule type" value="Genomic_DNA"/>
</dbReference>
<keyword evidence="2" id="KW-1185">Reference proteome</keyword>
<reference evidence="1" key="1">
    <citation type="submission" date="2021-09" db="EMBL/GenBank/DDBJ databases">
        <title>The genome of Mauremys mutica provides insights into the evolution of semi-aquatic lifestyle.</title>
        <authorList>
            <person name="Gong S."/>
            <person name="Gao Y."/>
        </authorList>
    </citation>
    <scope>NUCLEOTIDE SEQUENCE</scope>
    <source>
        <strain evidence="1">MM-2020</strain>
        <tissue evidence="1">Muscle</tissue>
    </source>
</reference>
<accession>A0A9D3XCR6</accession>
<sequence length="131" mass="14521">MRVNGSVWPLLSQNSPSEQWKFLLRKHCVKTEQALYESALRGYVGIICEAVLCTTLPSAGWSVHEFTSGCARSLLSRSPCFGTKACEVYAQRYSLAHDLGVSCVLWSWSLAVLAQLSELSSVLPLFVHLDK</sequence>